<dbReference type="NCBIfam" id="TIGR00225">
    <property type="entry name" value="prc"/>
    <property type="match status" value="1"/>
</dbReference>
<gene>
    <name evidence="8" type="ORF">Rain11_0604</name>
</gene>
<dbReference type="InterPro" id="IPR001478">
    <property type="entry name" value="PDZ"/>
</dbReference>
<feature type="domain" description="PDZ" evidence="7">
    <location>
        <begin position="92"/>
        <end position="164"/>
    </location>
</feature>
<keyword evidence="6" id="KW-0472">Membrane</keyword>
<dbReference type="Gene3D" id="3.90.226.10">
    <property type="entry name" value="2-enoyl-CoA Hydratase, Chain A, domain 1"/>
    <property type="match status" value="1"/>
</dbReference>
<protein>
    <submittedName>
        <fullName evidence="8">Prc: C-terminal processing peptidase</fullName>
    </submittedName>
</protein>
<dbReference type="PANTHER" id="PTHR32060">
    <property type="entry name" value="TAIL-SPECIFIC PROTEASE"/>
    <property type="match status" value="1"/>
</dbReference>
<evidence type="ECO:0000256" key="4">
    <source>
        <dbReference type="ARBA" id="ARBA00022825"/>
    </source>
</evidence>
<reference evidence="8 9" key="1">
    <citation type="submission" date="2017-06" db="EMBL/GenBank/DDBJ databases">
        <title>Raineya orbicola gen. nov., sp. nov. a slightly thermophilic bacterium of the phylum Bacteroidetes and the description of Raineyaceae fam. nov.</title>
        <authorList>
            <person name="Albuquerque L."/>
            <person name="Polonia A.R.M."/>
            <person name="Barroso C."/>
            <person name="Froufe H.J.C."/>
            <person name="Lage O."/>
            <person name="Lobo-Da-Cunha A."/>
            <person name="Egas C."/>
            <person name="Da Costa M.S."/>
        </authorList>
    </citation>
    <scope>NUCLEOTIDE SEQUENCE [LARGE SCALE GENOMIC DNA]</scope>
    <source>
        <strain evidence="8 9">SPSPC-11</strain>
    </source>
</reference>
<evidence type="ECO:0000259" key="7">
    <source>
        <dbReference type="PROSITE" id="PS50106"/>
    </source>
</evidence>
<dbReference type="InterPro" id="IPR029045">
    <property type="entry name" value="ClpP/crotonase-like_dom_sf"/>
</dbReference>
<dbReference type="InterPro" id="IPR005151">
    <property type="entry name" value="Tail-specific_protease"/>
</dbReference>
<evidence type="ECO:0000256" key="2">
    <source>
        <dbReference type="ARBA" id="ARBA00022670"/>
    </source>
</evidence>
<comment type="caution">
    <text evidence="8">The sequence shown here is derived from an EMBL/GenBank/DDBJ whole genome shotgun (WGS) entry which is preliminary data.</text>
</comment>
<dbReference type="SMART" id="SM00228">
    <property type="entry name" value="PDZ"/>
    <property type="match status" value="1"/>
</dbReference>
<evidence type="ECO:0000256" key="6">
    <source>
        <dbReference type="SAM" id="Phobius"/>
    </source>
</evidence>
<keyword evidence="6" id="KW-1133">Transmembrane helix</keyword>
<dbReference type="GO" id="GO:0030288">
    <property type="term" value="C:outer membrane-bounded periplasmic space"/>
    <property type="evidence" value="ECO:0007669"/>
    <property type="project" value="TreeGrafter"/>
</dbReference>
<name>A0A2N3IJ95_9BACT</name>
<sequence length="524" mass="58781">MEVKQRNTSERIFLLMPFFFGLALGVGIALGVSIMYVREAGLGKQAQQTAEVLKLIRENYVEDVNLDSLHTLGLQSLLSNLDPHSTFIPAEEVALAQSQLETDFEGIGIEYEWLNDTLFVNYPLPQSPAEKAGILAGDKILAIDNEPIAYNEGESISDIFQKLRGKKGTNVKLKILRGADTKEVSVERDKIVSRSVEGYLAKPAIGYLRILRFAEKTDQEFSEILQKFVEKDSIEAVIIDLRENGGGYMDKANKIADEFLEAGLLIVSTKGKQKRYNQEYKATAGGLCEKGRVVVLLDEGSASASEILAGALQDNDKATIIGRKSYGKGLVQVPFTLSDGSELRLTVSKYYTPTGRCIQRPYHNAQKYTKSLEERYKSGFLLKDTLTDEKETFFTRKGKKVFGGGGIVPDILLPLDSTKYEEKIKDFLQKTSLKPWIAEYAHQNRKILQEKGFSDFLAHWQVPDMMLAKAFAGSDFNENEKKFIKKELKAFLAKIIWGKTAYFQTLNAEDEFLQKALEVLKSVR</sequence>
<dbReference type="Pfam" id="PF17820">
    <property type="entry name" value="PDZ_6"/>
    <property type="match status" value="1"/>
</dbReference>
<dbReference type="GO" id="GO:0008236">
    <property type="term" value="F:serine-type peptidase activity"/>
    <property type="evidence" value="ECO:0007669"/>
    <property type="project" value="UniProtKB-KW"/>
</dbReference>
<dbReference type="Proteomes" id="UP000233387">
    <property type="component" value="Unassembled WGS sequence"/>
</dbReference>
<dbReference type="GO" id="GO:0007165">
    <property type="term" value="P:signal transduction"/>
    <property type="evidence" value="ECO:0007669"/>
    <property type="project" value="TreeGrafter"/>
</dbReference>
<dbReference type="PROSITE" id="PS50106">
    <property type="entry name" value="PDZ"/>
    <property type="match status" value="1"/>
</dbReference>
<evidence type="ECO:0000256" key="5">
    <source>
        <dbReference type="RuleBase" id="RU004404"/>
    </source>
</evidence>
<dbReference type="GO" id="GO:0006508">
    <property type="term" value="P:proteolysis"/>
    <property type="evidence" value="ECO:0007669"/>
    <property type="project" value="UniProtKB-KW"/>
</dbReference>
<dbReference type="Gene3D" id="2.30.42.10">
    <property type="match status" value="1"/>
</dbReference>
<dbReference type="RefSeq" id="WP_101357861.1">
    <property type="nucleotide sequence ID" value="NZ_NKXO01000007.1"/>
</dbReference>
<dbReference type="InterPro" id="IPR004447">
    <property type="entry name" value="Peptidase_S41A"/>
</dbReference>
<feature type="transmembrane region" description="Helical" evidence="6">
    <location>
        <begin position="12"/>
        <end position="37"/>
    </location>
</feature>
<organism evidence="8 9">
    <name type="scientific">Raineya orbicola</name>
    <dbReference type="NCBI Taxonomy" id="2016530"/>
    <lineage>
        <taxon>Bacteria</taxon>
        <taxon>Pseudomonadati</taxon>
        <taxon>Bacteroidota</taxon>
        <taxon>Cytophagia</taxon>
        <taxon>Cytophagales</taxon>
        <taxon>Raineyaceae</taxon>
        <taxon>Raineya</taxon>
    </lineage>
</organism>
<comment type="similarity">
    <text evidence="1 5">Belongs to the peptidase S41A family.</text>
</comment>
<evidence type="ECO:0000313" key="9">
    <source>
        <dbReference type="Proteomes" id="UP000233387"/>
    </source>
</evidence>
<dbReference type="PANTHER" id="PTHR32060:SF30">
    <property type="entry name" value="CARBOXY-TERMINAL PROCESSING PROTEASE CTPA"/>
    <property type="match status" value="1"/>
</dbReference>
<dbReference type="SMART" id="SM00245">
    <property type="entry name" value="TSPc"/>
    <property type="match status" value="1"/>
</dbReference>
<dbReference type="Pfam" id="PF03572">
    <property type="entry name" value="Peptidase_S41"/>
    <property type="match status" value="1"/>
</dbReference>
<keyword evidence="4 5" id="KW-0720">Serine protease</keyword>
<evidence type="ECO:0000313" key="8">
    <source>
        <dbReference type="EMBL" id="PKQ70376.1"/>
    </source>
</evidence>
<dbReference type="Gene3D" id="3.30.750.44">
    <property type="match status" value="1"/>
</dbReference>
<dbReference type="EMBL" id="NKXO01000007">
    <property type="protein sequence ID" value="PKQ70376.1"/>
    <property type="molecule type" value="Genomic_DNA"/>
</dbReference>
<dbReference type="AlphaFoldDB" id="A0A2N3IJ95"/>
<dbReference type="OrthoDB" id="9812068at2"/>
<evidence type="ECO:0000256" key="3">
    <source>
        <dbReference type="ARBA" id="ARBA00022801"/>
    </source>
</evidence>
<evidence type="ECO:0000256" key="1">
    <source>
        <dbReference type="ARBA" id="ARBA00009179"/>
    </source>
</evidence>
<dbReference type="SUPFAM" id="SSF50156">
    <property type="entry name" value="PDZ domain-like"/>
    <property type="match status" value="1"/>
</dbReference>
<accession>A0A2N3IJ95</accession>
<dbReference type="GO" id="GO:0004175">
    <property type="term" value="F:endopeptidase activity"/>
    <property type="evidence" value="ECO:0007669"/>
    <property type="project" value="TreeGrafter"/>
</dbReference>
<keyword evidence="2 5" id="KW-0645">Protease</keyword>
<keyword evidence="9" id="KW-1185">Reference proteome</keyword>
<dbReference type="InterPro" id="IPR041489">
    <property type="entry name" value="PDZ_6"/>
</dbReference>
<dbReference type="CDD" id="cd07560">
    <property type="entry name" value="Peptidase_S41_CPP"/>
    <property type="match status" value="1"/>
</dbReference>
<keyword evidence="6" id="KW-0812">Transmembrane</keyword>
<keyword evidence="3 5" id="KW-0378">Hydrolase</keyword>
<dbReference type="InterPro" id="IPR036034">
    <property type="entry name" value="PDZ_sf"/>
</dbReference>
<dbReference type="CDD" id="cd06782">
    <property type="entry name" value="cpPDZ_CPP-like"/>
    <property type="match status" value="1"/>
</dbReference>
<proteinExistence type="inferred from homology"/>
<dbReference type="SUPFAM" id="SSF52096">
    <property type="entry name" value="ClpP/crotonase"/>
    <property type="match status" value="1"/>
</dbReference>